<organism evidence="4 5">
    <name type="scientific">Plasmodium ovale wallikeri</name>
    <dbReference type="NCBI Taxonomy" id="864142"/>
    <lineage>
        <taxon>Eukaryota</taxon>
        <taxon>Sar</taxon>
        <taxon>Alveolata</taxon>
        <taxon>Apicomplexa</taxon>
        <taxon>Aconoidasida</taxon>
        <taxon>Haemosporida</taxon>
        <taxon>Plasmodiidae</taxon>
        <taxon>Plasmodium</taxon>
        <taxon>Plasmodium (Plasmodium)</taxon>
    </lineage>
</organism>
<evidence type="ECO:0000313" key="5">
    <source>
        <dbReference type="Proteomes" id="UP000078550"/>
    </source>
</evidence>
<reference evidence="6" key="3">
    <citation type="submission" date="2016-05" db="EMBL/GenBank/DDBJ databases">
        <authorList>
            <person name="Naeem R."/>
        </authorList>
    </citation>
    <scope>NUCLEOTIDE SEQUENCE [LARGE SCALE GENOMIC DNA]</scope>
</reference>
<dbReference type="InterPro" id="IPR008780">
    <property type="entry name" value="Plasmodium_Vir"/>
</dbReference>
<proteinExistence type="predicted"/>
<reference evidence="4" key="1">
    <citation type="submission" date="2016-05" db="EMBL/GenBank/DDBJ databases">
        <authorList>
            <person name="Lavstsen T."/>
            <person name="Jespersen J.S."/>
        </authorList>
    </citation>
    <scope>NUCLEOTIDE SEQUENCE [LARGE SCALE GENOMIC DNA]</scope>
</reference>
<accession>A0A1A9AHD5</accession>
<name>A0A1A9AHD5_PLAOA</name>
<feature type="transmembrane region" description="Helical" evidence="2">
    <location>
        <begin position="607"/>
        <end position="627"/>
    </location>
</feature>
<dbReference type="AlphaFoldDB" id="A0A1A9AHD5"/>
<gene>
    <name evidence="3" type="ORF">POVWA1_063900</name>
    <name evidence="4" type="ORF">POVWA2_068890</name>
</gene>
<evidence type="ECO:0000313" key="3">
    <source>
        <dbReference type="EMBL" id="SBT52621.1"/>
    </source>
</evidence>
<keyword evidence="2" id="KW-0472">Membrane</keyword>
<evidence type="ECO:0000313" key="6">
    <source>
        <dbReference type="Proteomes" id="UP000078555"/>
    </source>
</evidence>
<reference evidence="5" key="2">
    <citation type="submission" date="2016-05" db="EMBL/GenBank/DDBJ databases">
        <authorList>
            <person name="Naeem Raeece"/>
        </authorList>
    </citation>
    <scope>NUCLEOTIDE SEQUENCE [LARGE SCALE GENOMIC DNA]</scope>
</reference>
<evidence type="ECO:0000313" key="4">
    <source>
        <dbReference type="EMBL" id="SBT55609.1"/>
    </source>
</evidence>
<evidence type="ECO:0000256" key="1">
    <source>
        <dbReference type="SAM" id="MobiDB-lite"/>
    </source>
</evidence>
<evidence type="ECO:0000256" key="2">
    <source>
        <dbReference type="SAM" id="Phobius"/>
    </source>
</evidence>
<sequence length="678" mass="80731">MAEDIVLEALKLLEGEELLQKNLYLHNFYEKFSNDIKNTYEKYEQCIKDNIEKNPPISTVKCRVDENEIYLNTHVEEFKSAYTHDSNRCDNLLYWMSDKIDTCKDNSHCIIWLYRVFSKFWENTGCCVKKQDNNEGNCNKKFMIVFDKEVIKNIKQLNRFLEHYNKIENSLNEKISLKKETYCKYLKFIFDLYHLMDNEVNDRTRKKYEKALKDFENTFIDESKLTKLKIECKNPNLSATSQSGVNTSNVSSESFERFTPDDEYLYKKEDKPPEKMDEILGDTPSYKLYKDFDNDADESVGKECSEVYFKEQSTYKDESIKVCKKIRNNFNKLYDTSNIIKTDKPCLHYKNWVYEEIWKMITKNSYYDNTGEIINNLLKLQKEKNIHNDKNKDVCHYYFNFKDFTELNAKKEEKDLHDYFKNYYIIEKKISPNIEEKEKYKIYLEYIYKLYERHKIGWKCCNDFGIDPLCTHYFKCEEEYNPKDLIDILSGIEKETIKKKYKDIPVVRIGEKKDKNAIDEKNIMRIQYGRCSRIYDPDDKTKVFSLRCDYQASIDHLKGFHEKLPDGKKKDDEKATTSTSISPDDMSDSSGISNMAEEESNPVSYKIPTSVALGIGTAFIFFLYYKFTPFGSLFGKRDKGITSFEDDFNEEYMQEFSYHDAEYEDINRHNGRIHIAYQ</sequence>
<feature type="compositionally biased region" description="Polar residues" evidence="1">
    <location>
        <begin position="576"/>
        <end position="593"/>
    </location>
</feature>
<keyword evidence="2" id="KW-1133">Transmembrane helix</keyword>
<keyword evidence="2" id="KW-0812">Transmembrane</keyword>
<feature type="compositionally biased region" description="Basic and acidic residues" evidence="1">
    <location>
        <begin position="564"/>
        <end position="575"/>
    </location>
</feature>
<dbReference type="Proteomes" id="UP000078555">
    <property type="component" value="Unassembled WGS sequence"/>
</dbReference>
<dbReference type="EMBL" id="FLRE01000966">
    <property type="protein sequence ID" value="SBT55609.1"/>
    <property type="molecule type" value="Genomic_DNA"/>
</dbReference>
<dbReference type="EMBL" id="FLRD01000308">
    <property type="protein sequence ID" value="SBT52621.1"/>
    <property type="molecule type" value="Genomic_DNA"/>
</dbReference>
<feature type="region of interest" description="Disordered" evidence="1">
    <location>
        <begin position="564"/>
        <end position="599"/>
    </location>
</feature>
<dbReference type="Pfam" id="PF05795">
    <property type="entry name" value="Plasmodium_Vir"/>
    <property type="match status" value="1"/>
</dbReference>
<dbReference type="Proteomes" id="UP000078550">
    <property type="component" value="Unassembled WGS sequence"/>
</dbReference>
<keyword evidence="6" id="KW-1185">Reference proteome</keyword>
<protein>
    <submittedName>
        <fullName evidence="4">PIR Superfamily Protein</fullName>
    </submittedName>
</protein>